<keyword evidence="6" id="KW-1185">Reference proteome</keyword>
<dbReference type="SUPFAM" id="SSF49478">
    <property type="entry name" value="Cna protein B-type domain"/>
    <property type="match status" value="1"/>
</dbReference>
<dbReference type="InterPro" id="IPR036942">
    <property type="entry name" value="Beta-barrel_TonB_sf"/>
</dbReference>
<organism evidence="5 6">
    <name type="scientific">Algoriella xinjiangensis</name>
    <dbReference type="NCBI Taxonomy" id="684065"/>
    <lineage>
        <taxon>Bacteria</taxon>
        <taxon>Pseudomonadati</taxon>
        <taxon>Bacteroidota</taxon>
        <taxon>Flavobacteriia</taxon>
        <taxon>Flavobacteriales</taxon>
        <taxon>Weeksellaceae</taxon>
        <taxon>Algoriella</taxon>
    </lineage>
</organism>
<dbReference type="OrthoDB" id="8764943at2"/>
<evidence type="ECO:0000259" key="4">
    <source>
        <dbReference type="Pfam" id="PF14905"/>
    </source>
</evidence>
<feature type="domain" description="Outer membrane protein beta-barrel" evidence="4">
    <location>
        <begin position="370"/>
        <end position="774"/>
    </location>
</feature>
<evidence type="ECO:0000256" key="2">
    <source>
        <dbReference type="ARBA" id="ARBA00023136"/>
    </source>
</evidence>
<dbReference type="PANTHER" id="PTHR40980">
    <property type="entry name" value="PLUG DOMAIN-CONTAINING PROTEIN"/>
    <property type="match status" value="1"/>
</dbReference>
<dbReference type="InterPro" id="IPR041700">
    <property type="entry name" value="OMP_b-brl_3"/>
</dbReference>
<evidence type="ECO:0000256" key="1">
    <source>
        <dbReference type="ARBA" id="ARBA00004442"/>
    </source>
</evidence>
<keyword evidence="3" id="KW-0998">Cell outer membrane</keyword>
<dbReference type="GO" id="GO:0009279">
    <property type="term" value="C:cell outer membrane"/>
    <property type="evidence" value="ECO:0007669"/>
    <property type="project" value="UniProtKB-SubCell"/>
</dbReference>
<evidence type="ECO:0000313" key="5">
    <source>
        <dbReference type="EMBL" id="SFN30331.1"/>
    </source>
</evidence>
<proteinExistence type="predicted"/>
<dbReference type="Pfam" id="PF14905">
    <property type="entry name" value="OMP_b-brl_3"/>
    <property type="match status" value="1"/>
</dbReference>
<dbReference type="Proteomes" id="UP000199149">
    <property type="component" value="Unassembled WGS sequence"/>
</dbReference>
<keyword evidence="5" id="KW-0675">Receptor</keyword>
<dbReference type="Pfam" id="PF13620">
    <property type="entry name" value="CarboxypepD_reg"/>
    <property type="match status" value="1"/>
</dbReference>
<comment type="subcellular location">
    <subcellularLocation>
        <location evidence="1">Cell outer membrane</location>
    </subcellularLocation>
</comment>
<protein>
    <submittedName>
        <fullName evidence="5">Outer membrane receptor proteins, mostly Fe transport</fullName>
    </submittedName>
</protein>
<dbReference type="Gene3D" id="2.60.40.1120">
    <property type="entry name" value="Carboxypeptidase-like, regulatory domain"/>
    <property type="match status" value="1"/>
</dbReference>
<evidence type="ECO:0000313" key="6">
    <source>
        <dbReference type="Proteomes" id="UP000199149"/>
    </source>
</evidence>
<name>A0A1I4XWP1_9FLAO</name>
<dbReference type="SUPFAM" id="SSF56935">
    <property type="entry name" value="Porins"/>
    <property type="match status" value="1"/>
</dbReference>
<dbReference type="AlphaFoldDB" id="A0A1I4XWP1"/>
<sequence length="794" mass="90991">MNKYFFPLLFCATTILFAQQQYKGTLQYADQQPIALADVIILKDGKIIDEISTDEKGVFTVTLANGTYTIRVEEVGVLLHSQEIVLDNNQDLGLIIVQKAENVSLKETVVKSQKKLIEKQVDRIIFNADLAEGAKGGDALDLLKLAPRVKVDNDVVSIIGKSNLRIMVDDRLLEMSGEQLTNYLKTLRADDIEKIEIITNPPAKYQATGNSGILNIVLKSGKKNSWNGTLNSSFNHYNKPFLSNSASFNYRKNKWTVLSNIFQGFGRFESDGRSDIYFTNKNELWSELERNQGKHKNLGGKLGLDYKISDKITTGFTADFYKGNNDNFGQTNTPRKTIDTNELLSYILNDRKGTNGDVNYNTLNYHFIYKMDTIGKKLTVDFDWVNFKNKTTSVSSNRFYDAENQIIDSLYQGNRSLSDQKANNYSLNVDMEHPINKWKFNYGGRYSWTKNNSNNLFYNTSSGTPIYDAKQSNGFYYDENILAFYASVDKEISEKWSAKVGLRYENTDATGFSPQENQHDKYKYDGFFPTAYLMYKAAENHTLSVNVGRRIDRPAMGQLNPFRTIYSPYSFAQGNPNLKPSYSYNYELEYAYKDLAITTLYYRKSTDEIDQVIVVDPIHTTQNWMPYNYVNSESYGLSENINFKLLKWWKVNAGIDIYYKKSKGIIPEFNYTLDGFNGEFRLTNNLELNKAKTLLFNHTTTFKTAGNNGLNKSRATSWTALGIRTLFLDKKLELSFNVNNVFKNRAWQDTSYSNDTKTVYTGQSVRFYRIGLTYNFGKSFNIEQSKSSSEKNRL</sequence>
<dbReference type="STRING" id="684065.SAMN05421738_1102"/>
<dbReference type="PANTHER" id="PTHR40980:SF4">
    <property type="entry name" value="TONB-DEPENDENT RECEPTOR-LIKE BETA-BARREL DOMAIN-CONTAINING PROTEIN"/>
    <property type="match status" value="1"/>
</dbReference>
<accession>A0A1I4XWP1</accession>
<dbReference type="RefSeq" id="WP_092908579.1">
    <property type="nucleotide sequence ID" value="NZ_FOUZ01000010.1"/>
</dbReference>
<evidence type="ECO:0000256" key="3">
    <source>
        <dbReference type="ARBA" id="ARBA00023237"/>
    </source>
</evidence>
<dbReference type="EMBL" id="FOUZ01000010">
    <property type="protein sequence ID" value="SFN30331.1"/>
    <property type="molecule type" value="Genomic_DNA"/>
</dbReference>
<keyword evidence="2" id="KW-0472">Membrane</keyword>
<reference evidence="6" key="1">
    <citation type="submission" date="2016-10" db="EMBL/GenBank/DDBJ databases">
        <authorList>
            <person name="Varghese N."/>
            <person name="Submissions S."/>
        </authorList>
    </citation>
    <scope>NUCLEOTIDE SEQUENCE [LARGE SCALE GENOMIC DNA]</scope>
    <source>
        <strain evidence="6">XJ109</strain>
    </source>
</reference>
<gene>
    <name evidence="5" type="ORF">SAMN05421738_1102</name>
</gene>
<dbReference type="Gene3D" id="2.40.170.20">
    <property type="entry name" value="TonB-dependent receptor, beta-barrel domain"/>
    <property type="match status" value="1"/>
</dbReference>